<comment type="caution">
    <text evidence="1">The sequence shown here is derived from an EMBL/GenBank/DDBJ whole genome shotgun (WGS) entry which is preliminary data.</text>
</comment>
<proteinExistence type="predicted"/>
<dbReference type="EMBL" id="CAJNBK010000031">
    <property type="protein sequence ID" value="CAE6824021.1"/>
    <property type="molecule type" value="Genomic_DNA"/>
</dbReference>
<protein>
    <recommendedName>
        <fullName evidence="3">Response regulatory domain-containing protein</fullName>
    </recommendedName>
</protein>
<dbReference type="RefSeq" id="WP_211616302.1">
    <property type="nucleotide sequence ID" value="NZ_CAJNBK010000031.1"/>
</dbReference>
<keyword evidence="2" id="KW-1185">Reference proteome</keyword>
<evidence type="ECO:0008006" key="3">
    <source>
        <dbReference type="Google" id="ProtNLM"/>
    </source>
</evidence>
<dbReference type="Proteomes" id="UP000672526">
    <property type="component" value="Unassembled WGS sequence"/>
</dbReference>
<dbReference type="SUPFAM" id="SSF52172">
    <property type="entry name" value="CheY-like"/>
    <property type="match status" value="1"/>
</dbReference>
<reference evidence="1 2" key="1">
    <citation type="submission" date="2021-02" db="EMBL/GenBank/DDBJ databases">
        <authorList>
            <person name="Vanwijnsberghe S."/>
        </authorList>
    </citation>
    <scope>NUCLEOTIDE SEQUENCE [LARGE SCALE GENOMIC DNA]</scope>
    <source>
        <strain evidence="1 2">LMG 31837</strain>
    </source>
</reference>
<evidence type="ECO:0000313" key="1">
    <source>
        <dbReference type="EMBL" id="CAE6824021.1"/>
    </source>
</evidence>
<evidence type="ECO:0000313" key="2">
    <source>
        <dbReference type="Proteomes" id="UP000672526"/>
    </source>
</evidence>
<organism evidence="1 2">
    <name type="scientific">Paraburkholderia haematera</name>
    <dbReference type="NCBI Taxonomy" id="2793077"/>
    <lineage>
        <taxon>Bacteria</taxon>
        <taxon>Pseudomonadati</taxon>
        <taxon>Pseudomonadota</taxon>
        <taxon>Betaproteobacteria</taxon>
        <taxon>Burkholderiales</taxon>
        <taxon>Burkholderiaceae</taxon>
        <taxon>Paraburkholderia</taxon>
    </lineage>
</organism>
<accession>A0ABM8SPV3</accession>
<sequence>MTQRTPHEDEGQFALWRLKRPTSAVDSQSVIVAHAEKSIGESIALLLRLKGFIAVATSTMENLELMLEHWKPRALLIGTHLCHADDFRLVRHAANDAAFGGVLMIALTDISPEETPIDMKQIGFDGLCCRPCPVWRLVDMLERRCRLLSDGH</sequence>
<name>A0ABM8SPV3_9BURK</name>
<dbReference type="InterPro" id="IPR011006">
    <property type="entry name" value="CheY-like_superfamily"/>
</dbReference>
<gene>
    <name evidence="1" type="ORF">R69888_06244</name>
</gene>